<dbReference type="InterPro" id="IPR050105">
    <property type="entry name" value="MoCo_biosynth_MoaA/MoaC"/>
</dbReference>
<dbReference type="PROSITE" id="PS01305">
    <property type="entry name" value="MOAA_NIFB_PQQE"/>
    <property type="match status" value="1"/>
</dbReference>
<dbReference type="KEGG" id="psab:PSAB_22625"/>
<sequence>MELLTDPFGRVHDYMRISVTDRCNLRCIYCMPAEGMVFQPHDEIMSYEEIASVVKALAPAGLRKVRLTGGEPLVRKDLERLVAMLSSIPGIEDLSLTTNGLLLPAKAAALKAAGLSRVNISIDSLRQDRFSMITRGGEVAKVLKGIEAAEAAGLSPIKLNVVLMKGINDDEIKDFIALTRNSPLNVRFIEYMPIGSATDAWRQTYLPLERVLEACREAGWETEEAQPPAGNGPSQDRRVIGAKGTFGLIHPVSEHFCDNCNRLRLTADGHIKACLYWSDEYNVRPLAGDPEAVRALFRKALGNKPKTHEMALALEKKSPEPHAYDPPHVANRRLNRKRGPQLPDHIACHSPEEQCRKYVQQPHQPSGRIGLAERPAAGGQAHEPQPRYPGGRGGERPAVGGSILQGACSDYAHCVHQCMRVQQRHRQRIAYLFPHRKNGCLFARVPLPQNFLAHYDQKDGPRPVNERGEPMERQHRQGYSPYGCEDQQCVAQRRRDHNGQSTNISGLQRALVEYKNILRPKRQNKANGQNNPMNNNVHQVLSLPAVCAAAISAAAFFCPL</sequence>
<feature type="region of interest" description="Disordered" evidence="13">
    <location>
        <begin position="358"/>
        <end position="398"/>
    </location>
</feature>
<feature type="binding site" evidence="12">
    <location>
        <position position="97"/>
    </location>
    <ligand>
        <name>GTP</name>
        <dbReference type="ChEBI" id="CHEBI:37565"/>
    </ligand>
</feature>
<dbReference type="InterPro" id="IPR000385">
    <property type="entry name" value="MoaA_NifB_PqqE_Fe-S-bd_CS"/>
</dbReference>
<evidence type="ECO:0000256" key="2">
    <source>
        <dbReference type="ARBA" id="ARBA00022485"/>
    </source>
</evidence>
<keyword evidence="7 12" id="KW-0411">Iron-sulfur</keyword>
<evidence type="ECO:0000259" key="14">
    <source>
        <dbReference type="PROSITE" id="PS51918"/>
    </source>
</evidence>
<keyword evidence="10 12" id="KW-0456">Lyase</keyword>
<evidence type="ECO:0000256" key="5">
    <source>
        <dbReference type="ARBA" id="ARBA00022741"/>
    </source>
</evidence>
<evidence type="ECO:0000256" key="10">
    <source>
        <dbReference type="ARBA" id="ARBA00023239"/>
    </source>
</evidence>
<evidence type="ECO:0000256" key="4">
    <source>
        <dbReference type="ARBA" id="ARBA00022723"/>
    </source>
</evidence>
<dbReference type="GO" id="GO:1904047">
    <property type="term" value="F:S-adenosyl-L-methionine binding"/>
    <property type="evidence" value="ECO:0007669"/>
    <property type="project" value="UniProtKB-UniRule"/>
</dbReference>
<dbReference type="InterPro" id="IPR010505">
    <property type="entry name" value="MoaA_twitch"/>
</dbReference>
<dbReference type="Gene3D" id="3.20.20.70">
    <property type="entry name" value="Aldolase class I"/>
    <property type="match status" value="1"/>
</dbReference>
<dbReference type="GO" id="GO:0051539">
    <property type="term" value="F:4 iron, 4 sulfur cluster binding"/>
    <property type="evidence" value="ECO:0007669"/>
    <property type="project" value="UniProtKB-UniRule"/>
</dbReference>
<dbReference type="Pfam" id="PF06463">
    <property type="entry name" value="Mob_synth_C"/>
    <property type="match status" value="1"/>
</dbReference>
<feature type="binding site" evidence="12">
    <location>
        <position position="274"/>
    </location>
    <ligand>
        <name>[4Fe-4S] cluster</name>
        <dbReference type="ChEBI" id="CHEBI:49883"/>
        <label>2</label>
        <note>4Fe-4S-substrate</note>
    </ligand>
</feature>
<dbReference type="InterPro" id="IPR058240">
    <property type="entry name" value="rSAM_sf"/>
</dbReference>
<feature type="binding site" evidence="12">
    <location>
        <position position="66"/>
    </location>
    <ligand>
        <name>GTP</name>
        <dbReference type="ChEBI" id="CHEBI:37565"/>
    </ligand>
</feature>
<keyword evidence="8 12" id="KW-0342">GTP-binding</keyword>
<dbReference type="Pfam" id="PF04055">
    <property type="entry name" value="Radical_SAM"/>
    <property type="match status" value="1"/>
</dbReference>
<feature type="binding site" evidence="12">
    <location>
        <position position="158"/>
    </location>
    <ligand>
        <name>GTP</name>
        <dbReference type="ChEBI" id="CHEBI:37565"/>
    </ligand>
</feature>
<dbReference type="CDD" id="cd01335">
    <property type="entry name" value="Radical_SAM"/>
    <property type="match status" value="1"/>
</dbReference>
<feature type="domain" description="Radical SAM core" evidence="14">
    <location>
        <begin position="7"/>
        <end position="221"/>
    </location>
</feature>
<evidence type="ECO:0000256" key="12">
    <source>
        <dbReference type="HAMAP-Rule" id="MF_01225"/>
    </source>
</evidence>
<dbReference type="SMART" id="SM00729">
    <property type="entry name" value="Elp3"/>
    <property type="match status" value="1"/>
</dbReference>
<dbReference type="HAMAP" id="MF_01225_B">
    <property type="entry name" value="MoaA_B"/>
    <property type="match status" value="1"/>
</dbReference>
<reference evidence="15 16" key="1">
    <citation type="journal article" date="2014" name="PLoS Genet.">
        <title>Comparative Genomic Analysis of N2-Fixing and Non-N2-Fixing Paenibacillus spp.: Organization, Evolution and Expression of the Nitrogen Fixation Genes.</title>
        <authorList>
            <person name="Xie J.B."/>
            <person name="Du Z."/>
            <person name="Bai L."/>
            <person name="Tian C."/>
            <person name="Zhang Y."/>
            <person name="Xie J.Y."/>
            <person name="Wang T."/>
            <person name="Liu X."/>
            <person name="Chen X."/>
            <person name="Cheng Q."/>
            <person name="Chen S."/>
            <person name="Li J."/>
        </authorList>
    </citation>
    <scope>NUCLEOTIDE SEQUENCE [LARGE SCALE GENOMIC DNA]</scope>
    <source>
        <strain evidence="15 16">T27</strain>
    </source>
</reference>
<feature type="binding site" evidence="12">
    <location>
        <position position="16"/>
    </location>
    <ligand>
        <name>GTP</name>
        <dbReference type="ChEBI" id="CHEBI:37565"/>
    </ligand>
</feature>
<dbReference type="CDD" id="cd21117">
    <property type="entry name" value="Twitch_MoaA"/>
    <property type="match status" value="1"/>
</dbReference>
<feature type="binding site" evidence="12">
    <location>
        <position position="27"/>
    </location>
    <ligand>
        <name>[4Fe-4S] cluster</name>
        <dbReference type="ChEBI" id="CHEBI:49883"/>
        <label>1</label>
        <note>4Fe-4S-S-AdoMet</note>
    </ligand>
</feature>
<evidence type="ECO:0000256" key="7">
    <source>
        <dbReference type="ARBA" id="ARBA00023014"/>
    </source>
</evidence>
<dbReference type="PROSITE" id="PS51918">
    <property type="entry name" value="RADICAL_SAM"/>
    <property type="match status" value="1"/>
</dbReference>
<dbReference type="InterPro" id="IPR013483">
    <property type="entry name" value="MoaA"/>
</dbReference>
<name>X4ZQK9_9BACL</name>
<comment type="similarity">
    <text evidence="12">Belongs to the radical SAM superfamily. MoaA family.</text>
</comment>
<comment type="cofactor">
    <cofactor evidence="12">
        <name>[4Fe-4S] cluster</name>
        <dbReference type="ChEBI" id="CHEBI:49883"/>
    </cofactor>
    <text evidence="12">Binds 2 [4Fe-4S] clusters. Binds 1 [4Fe-4S] cluster coordinated with 3 cysteines and an exchangeable S-adenosyl-L-methionine and 1 [4Fe-4S] cluster coordinated with 3 cysteines and the GTP-derived substrate.</text>
</comment>
<organism evidence="15 16">
    <name type="scientific">Paenibacillus sabinae T27</name>
    <dbReference type="NCBI Taxonomy" id="1268072"/>
    <lineage>
        <taxon>Bacteria</taxon>
        <taxon>Bacillati</taxon>
        <taxon>Bacillota</taxon>
        <taxon>Bacilli</taxon>
        <taxon>Bacillales</taxon>
        <taxon>Paenibacillaceae</taxon>
        <taxon>Paenibacillus</taxon>
    </lineage>
</organism>
<dbReference type="PANTHER" id="PTHR22960">
    <property type="entry name" value="MOLYBDOPTERIN COFACTOR SYNTHESIS PROTEIN A"/>
    <property type="match status" value="1"/>
</dbReference>
<evidence type="ECO:0000256" key="13">
    <source>
        <dbReference type="SAM" id="MobiDB-lite"/>
    </source>
</evidence>
<evidence type="ECO:0000256" key="6">
    <source>
        <dbReference type="ARBA" id="ARBA00023004"/>
    </source>
</evidence>
<dbReference type="GO" id="GO:0061799">
    <property type="term" value="F:cyclic pyranopterin monophosphate synthase activity"/>
    <property type="evidence" value="ECO:0007669"/>
    <property type="project" value="TreeGrafter"/>
</dbReference>
<dbReference type="PANTHER" id="PTHR22960:SF0">
    <property type="entry name" value="MOLYBDENUM COFACTOR BIOSYNTHESIS PROTEIN 1"/>
    <property type="match status" value="1"/>
</dbReference>
<dbReference type="UniPathway" id="UPA00344"/>
<dbReference type="NCBIfam" id="NF001199">
    <property type="entry name" value="PRK00164.2-1"/>
    <property type="match status" value="1"/>
</dbReference>
<evidence type="ECO:0000313" key="16">
    <source>
        <dbReference type="Proteomes" id="UP000019772"/>
    </source>
</evidence>
<dbReference type="InterPro" id="IPR007197">
    <property type="entry name" value="rSAM"/>
</dbReference>
<dbReference type="NCBIfam" id="TIGR02666">
    <property type="entry name" value="moaA"/>
    <property type="match status" value="1"/>
</dbReference>
<evidence type="ECO:0000313" key="15">
    <source>
        <dbReference type="EMBL" id="AHV99412.1"/>
    </source>
</evidence>
<feature type="binding site" evidence="12">
    <location>
        <position position="30"/>
    </location>
    <ligand>
        <name>[4Fe-4S] cluster</name>
        <dbReference type="ChEBI" id="CHEBI:49883"/>
        <label>1</label>
        <note>4Fe-4S-S-AdoMet</note>
    </ligand>
</feature>
<keyword evidence="3 12" id="KW-0949">S-adenosyl-L-methionine</keyword>
<dbReference type="SFLD" id="SFLDS00029">
    <property type="entry name" value="Radical_SAM"/>
    <property type="match status" value="1"/>
</dbReference>
<keyword evidence="6 12" id="KW-0408">Iron</keyword>
<evidence type="ECO:0000256" key="8">
    <source>
        <dbReference type="ARBA" id="ARBA00023134"/>
    </source>
</evidence>
<feature type="binding site" evidence="12">
    <location>
        <position position="23"/>
    </location>
    <ligand>
        <name>[4Fe-4S] cluster</name>
        <dbReference type="ChEBI" id="CHEBI:49883"/>
        <label>1</label>
        <note>4Fe-4S-S-AdoMet</note>
    </ligand>
</feature>
<comment type="subunit">
    <text evidence="12">Monomer and homodimer.</text>
</comment>
<dbReference type="GO" id="GO:0061798">
    <property type="term" value="F:GTP 3',8'-cyclase activity"/>
    <property type="evidence" value="ECO:0007669"/>
    <property type="project" value="UniProtKB-UniRule"/>
</dbReference>
<accession>X4ZQK9</accession>
<protein>
    <recommendedName>
        <fullName evidence="1 12">GTP 3',8-cyclase</fullName>
        <ecNumber evidence="1 12">4.1.99.22</ecNumber>
    </recommendedName>
    <alternativeName>
        <fullName evidence="12">Molybdenum cofactor biosynthesis protein A</fullName>
    </alternativeName>
</protein>
<dbReference type="AlphaFoldDB" id="X4ZQK9"/>
<dbReference type="STRING" id="1268072.PSAB_22625"/>
<keyword evidence="4 12" id="KW-0479">Metal-binding</keyword>
<comment type="catalytic activity">
    <reaction evidence="11 12">
        <text>GTP + AH2 + S-adenosyl-L-methionine = (8S)-3',8-cyclo-7,8-dihydroguanosine 5'-triphosphate + 5'-deoxyadenosine + L-methionine + A + H(+)</text>
        <dbReference type="Rhea" id="RHEA:49576"/>
        <dbReference type="ChEBI" id="CHEBI:13193"/>
        <dbReference type="ChEBI" id="CHEBI:15378"/>
        <dbReference type="ChEBI" id="CHEBI:17319"/>
        <dbReference type="ChEBI" id="CHEBI:17499"/>
        <dbReference type="ChEBI" id="CHEBI:37565"/>
        <dbReference type="ChEBI" id="CHEBI:57844"/>
        <dbReference type="ChEBI" id="CHEBI:59789"/>
        <dbReference type="ChEBI" id="CHEBI:131766"/>
        <dbReference type="EC" id="4.1.99.22"/>
    </reaction>
</comment>
<dbReference type="PATRIC" id="fig|1268072.3.peg.4665"/>
<feature type="binding site" evidence="12">
    <location>
        <position position="257"/>
    </location>
    <ligand>
        <name>[4Fe-4S] cluster</name>
        <dbReference type="ChEBI" id="CHEBI:49883"/>
        <label>2</label>
        <note>4Fe-4S-substrate</note>
    </ligand>
</feature>
<dbReference type="InterPro" id="IPR040064">
    <property type="entry name" value="MoaA-like"/>
</dbReference>
<dbReference type="EMBL" id="CP004078">
    <property type="protein sequence ID" value="AHV99412.1"/>
    <property type="molecule type" value="Genomic_DNA"/>
</dbReference>
<evidence type="ECO:0000256" key="11">
    <source>
        <dbReference type="ARBA" id="ARBA00048697"/>
    </source>
</evidence>
<dbReference type="eggNOG" id="COG2896">
    <property type="taxonomic scope" value="Bacteria"/>
</dbReference>
<feature type="binding site" evidence="12">
    <location>
        <position position="70"/>
    </location>
    <ligand>
        <name>S-adenosyl-L-methionine</name>
        <dbReference type="ChEBI" id="CHEBI:59789"/>
    </ligand>
</feature>
<dbReference type="Proteomes" id="UP000019772">
    <property type="component" value="Chromosome"/>
</dbReference>
<dbReference type="SFLD" id="SFLDG01067">
    <property type="entry name" value="SPASM/twitch_domain_containing"/>
    <property type="match status" value="1"/>
</dbReference>
<dbReference type="SFLD" id="SFLDG01383">
    <property type="entry name" value="cyclic_pyranopterin_phosphate"/>
    <property type="match status" value="1"/>
</dbReference>
<comment type="pathway">
    <text evidence="12">Cofactor biosynthesis; molybdopterin biosynthesis.</text>
</comment>
<feature type="binding site" evidence="12">
    <location>
        <begin position="262"/>
        <end position="264"/>
    </location>
    <ligand>
        <name>GTP</name>
        <dbReference type="ChEBI" id="CHEBI:37565"/>
    </ligand>
</feature>
<feature type="binding site" evidence="12">
    <location>
        <position position="260"/>
    </location>
    <ligand>
        <name>[4Fe-4S] cluster</name>
        <dbReference type="ChEBI" id="CHEBI:49883"/>
        <label>2</label>
        <note>4Fe-4S-substrate</note>
    </ligand>
</feature>
<keyword evidence="9 12" id="KW-0501">Molybdenum cofactor biosynthesis</keyword>
<dbReference type="GO" id="GO:0046872">
    <property type="term" value="F:metal ion binding"/>
    <property type="evidence" value="ECO:0007669"/>
    <property type="project" value="UniProtKB-KW"/>
</dbReference>
<dbReference type="EC" id="4.1.99.22" evidence="1 12"/>
<keyword evidence="2 12" id="KW-0004">4Fe-4S</keyword>
<proteinExistence type="inferred from homology"/>
<evidence type="ECO:0000256" key="1">
    <source>
        <dbReference type="ARBA" id="ARBA00012167"/>
    </source>
</evidence>
<keyword evidence="5 12" id="KW-0547">Nucleotide-binding</keyword>
<dbReference type="GO" id="GO:0005525">
    <property type="term" value="F:GTP binding"/>
    <property type="evidence" value="ECO:0007669"/>
    <property type="project" value="UniProtKB-UniRule"/>
</dbReference>
<feature type="binding site" evidence="12">
    <location>
        <position position="121"/>
    </location>
    <ligand>
        <name>S-adenosyl-L-methionine</name>
        <dbReference type="ChEBI" id="CHEBI:59789"/>
    </ligand>
</feature>
<feature type="binding site" evidence="12">
    <location>
        <position position="192"/>
    </location>
    <ligand>
        <name>S-adenosyl-L-methionine</name>
        <dbReference type="ChEBI" id="CHEBI:59789"/>
    </ligand>
</feature>
<gene>
    <name evidence="12 15" type="primary">moaA</name>
    <name evidence="15" type="ORF">PSAB_22625</name>
</gene>
<keyword evidence="16" id="KW-1185">Reference proteome</keyword>
<comment type="function">
    <text evidence="12">Catalyzes the cyclization of GTP to (8S)-3',8-cyclo-7,8-dihydroguanosine 5'-triphosphate.</text>
</comment>
<dbReference type="SFLD" id="SFLDG01386">
    <property type="entry name" value="main_SPASM_domain-containing"/>
    <property type="match status" value="1"/>
</dbReference>
<feature type="binding site" evidence="12">
    <location>
        <position position="29"/>
    </location>
    <ligand>
        <name>S-adenosyl-L-methionine</name>
        <dbReference type="ChEBI" id="CHEBI:59789"/>
    </ligand>
</feature>
<dbReference type="InterPro" id="IPR006638">
    <property type="entry name" value="Elp3/MiaA/NifB-like_rSAM"/>
</dbReference>
<evidence type="ECO:0000256" key="9">
    <source>
        <dbReference type="ARBA" id="ARBA00023150"/>
    </source>
</evidence>
<evidence type="ECO:0000256" key="3">
    <source>
        <dbReference type="ARBA" id="ARBA00022691"/>
    </source>
</evidence>
<dbReference type="HOGENOM" id="CLU_486476_0_0_9"/>
<dbReference type="GO" id="GO:0006777">
    <property type="term" value="P:Mo-molybdopterin cofactor biosynthetic process"/>
    <property type="evidence" value="ECO:0007669"/>
    <property type="project" value="UniProtKB-UniRule"/>
</dbReference>
<dbReference type="InterPro" id="IPR013785">
    <property type="entry name" value="Aldolase_TIM"/>
</dbReference>
<dbReference type="SUPFAM" id="SSF102114">
    <property type="entry name" value="Radical SAM enzymes"/>
    <property type="match status" value="1"/>
</dbReference>